<dbReference type="InterPro" id="IPR032710">
    <property type="entry name" value="NTF2-like_dom_sf"/>
</dbReference>
<evidence type="ECO:0000313" key="3">
    <source>
        <dbReference type="EMBL" id="SFS09075.1"/>
    </source>
</evidence>
<dbReference type="Pfam" id="PF13577">
    <property type="entry name" value="SnoaL_4"/>
    <property type="match status" value="1"/>
</dbReference>
<dbReference type="InterPro" id="IPR037401">
    <property type="entry name" value="SnoaL-like"/>
</dbReference>
<reference evidence="3 4" key="1">
    <citation type="submission" date="2016-10" db="EMBL/GenBank/DDBJ databases">
        <authorList>
            <person name="de Groot N.N."/>
        </authorList>
    </citation>
    <scope>NUCLEOTIDE SEQUENCE [LARGE SCALE GENOMIC DNA]</scope>
    <source>
        <strain evidence="3 4">S5-249</strain>
    </source>
</reference>
<dbReference type="SUPFAM" id="SSF54427">
    <property type="entry name" value="NTF2-like"/>
    <property type="match status" value="2"/>
</dbReference>
<proteinExistence type="predicted"/>
<feature type="domain" description="SnoaL-like" evidence="2">
    <location>
        <begin position="17"/>
        <end position="138"/>
    </location>
</feature>
<evidence type="ECO:0000313" key="4">
    <source>
        <dbReference type="Proteomes" id="UP000198824"/>
    </source>
</evidence>
<name>A0A1I6M075_9SPHN</name>
<dbReference type="Pfam" id="PF12680">
    <property type="entry name" value="SnoaL_2"/>
    <property type="match status" value="1"/>
</dbReference>
<feature type="domain" description="SnoaL-like" evidence="1">
    <location>
        <begin position="207"/>
        <end position="306"/>
    </location>
</feature>
<dbReference type="RefSeq" id="WP_165611323.1">
    <property type="nucleotide sequence ID" value="NZ_FOZG01000003.1"/>
</dbReference>
<dbReference type="Gene3D" id="3.10.450.50">
    <property type="match status" value="2"/>
</dbReference>
<organism evidence="3 4">
    <name type="scientific">Sphingomonas jatrophae</name>
    <dbReference type="NCBI Taxonomy" id="1166337"/>
    <lineage>
        <taxon>Bacteria</taxon>
        <taxon>Pseudomonadati</taxon>
        <taxon>Pseudomonadota</taxon>
        <taxon>Alphaproteobacteria</taxon>
        <taxon>Sphingomonadales</taxon>
        <taxon>Sphingomonadaceae</taxon>
        <taxon>Sphingomonas</taxon>
    </lineage>
</organism>
<protein>
    <submittedName>
        <fullName evidence="3">SnoaL-like domain-containing protein</fullName>
    </submittedName>
</protein>
<dbReference type="EMBL" id="FOZG01000003">
    <property type="protein sequence ID" value="SFS09075.1"/>
    <property type="molecule type" value="Genomic_DNA"/>
</dbReference>
<evidence type="ECO:0000259" key="1">
    <source>
        <dbReference type="Pfam" id="PF12680"/>
    </source>
</evidence>
<accession>A0A1I6M075</accession>
<sequence>MSNNSAPSLRAHAWTLQEMLDKSALEELAMAYCHAVDRQDYVLLRSLYHDDAIDDHGPMFYGSPDEYVAWLPSMLSNWSATSHQLSNMLFLVDGDRAEGELAVTAYHRTKDDRREMIAHGRYMDSYEKRDGIWKFFRRSLALDWMEDRAFVESEGPRFDDGVMMGAFGADDPVYARLPMFKAQRSAPALVPEVAPLSPDHIRSVFVRYGELMTAGDVEGVTALFAPLARHRDPVNGPLRIGRDAIRAYYRDSIDSMGGGIEMKLEGSVRIAGAHAAAAYIARTIHHSQLLRSETLDVMTFDNQGLIESFDAYWGEANFTPDPSN</sequence>
<evidence type="ECO:0000259" key="2">
    <source>
        <dbReference type="Pfam" id="PF13577"/>
    </source>
</evidence>
<dbReference type="Proteomes" id="UP000198824">
    <property type="component" value="Unassembled WGS sequence"/>
</dbReference>
<dbReference type="CDD" id="cd00531">
    <property type="entry name" value="NTF2_like"/>
    <property type="match status" value="1"/>
</dbReference>
<dbReference type="STRING" id="1166337.SAMN05192580_3216"/>
<keyword evidence="4" id="KW-1185">Reference proteome</keyword>
<gene>
    <name evidence="3" type="ORF">SAMN05192580_3216</name>
</gene>
<dbReference type="AlphaFoldDB" id="A0A1I6M075"/>